<feature type="region of interest" description="Disordered" evidence="11">
    <location>
        <begin position="69"/>
        <end position="88"/>
    </location>
</feature>
<keyword evidence="5" id="KW-0067">ATP-binding</keyword>
<evidence type="ECO:0000256" key="11">
    <source>
        <dbReference type="SAM" id="MobiDB-lite"/>
    </source>
</evidence>
<keyword evidence="4" id="KW-0347">Helicase</keyword>
<keyword evidence="15" id="KW-1185">Reference proteome</keyword>
<reference evidence="14" key="1">
    <citation type="submission" date="2021-06" db="EMBL/GenBank/DDBJ databases">
        <authorList>
            <person name="Kallberg Y."/>
            <person name="Tangrot J."/>
            <person name="Rosling A."/>
        </authorList>
    </citation>
    <scope>NUCLEOTIDE SEQUENCE</scope>
    <source>
        <strain evidence="14">AZ414A</strain>
    </source>
</reference>
<evidence type="ECO:0000259" key="12">
    <source>
        <dbReference type="PROSITE" id="PS51192"/>
    </source>
</evidence>
<sequence length="1076" mass="125093">MTSKWNPRRSQSTKNVLIPKNFNFSLHNGPSSSPNNNNNDKRNAGSNYNYYSHQDNNNRTFRPNQSYIAQNYNNNNNYHSSSRQNKEYDYPSLQNDEQHNNNNYCSPYKNTELYNISRQNPEELLIQNNFPARNNNLVSQNSFQKFNQDFPSLQSRPLPPLRYQNALHTNEDLVLIAPTGSGGELTGDTNLSRISEIKRCHIIVTTPEKWESVTRQWNDIQNLLQMLKLFMIDEVHMLHEDRGATLEVVVSRMKLMGANTRFIAISATVPNIEDVASWISLNIHQNDQNDFSRRRNNNKAKILEFGDEYRPVRLSRHVLSYPSDGNAFKFDKSLNDKLLDVIQRYSSGKPTMVFCTTRKSTEDACQAIVKQIKQMQQQRKSIPWHLQPANITFNDKQLSEYIKYGVVFHHAGLHMQDRKDVENLFLQGIVHVICATSTLAVGVNLPAHLVIIKSTMAYKNGSFSEYSDSEIKQMLGRAGRPQFDDNGIAVIMTSHNMKQNLHETLHEHLNSEICLGTINHVNGAKGWLKSTFLYIRMKSNPRRYDPEFKEGQDWEKRLEGICLNDLRNLVISEMITMNGDILQPTKIGEAMARYHLKYLTVQSILAIFSWHQSNLLATKEEITKIMLQKLSQSEEFNEVKLHRHEKLCALGNIPFEDAQNRVQLNMELKIILQHGHRIMKCLIELAAYKENVKFLRISVDLARCIKVKMWDDSPFLLRQLNGIGEQYTKKLAEIGIKTFEQLIKCEAWKIETACNRHPPFGHNVRDTVMTLPMIKLDINHGFSKSKEYDLYVVNINLTNKNNKKVITKRYGINLNVTFIAVTEDNNVLLDFRQAALWRVQQGWKFEFKVSKKINPNQNINCSVLPEEYKSQNEHNNIIIIDTDEEEERNPNNDNLINNNNQGFELLPNGRFKCNHSCKDKQNSTDENEKFMNPSLELEQSIFDKKKTQGIKDLPPPCNKLNKFQVSSYSKENLENLKNFGYDDNWNDNKNDNWNNNENDNKNDNWNEENNNFKIQEKNKLLNENLERGKQQIFLYQEDNNEKFEFETTYESTTTTLDDDVAEKALVIFDYVLQSII</sequence>
<dbReference type="GO" id="GO:0016787">
    <property type="term" value="F:hydrolase activity"/>
    <property type="evidence" value="ECO:0007669"/>
    <property type="project" value="UniProtKB-KW"/>
</dbReference>
<keyword evidence="3" id="KW-0378">Hydrolase</keyword>
<dbReference type="EC" id="5.6.2.4" evidence="9"/>
<feature type="domain" description="Helicase ATP-binding" evidence="12">
    <location>
        <begin position="195"/>
        <end position="287"/>
    </location>
</feature>
<feature type="compositionally biased region" description="Polar residues" evidence="11">
    <location>
        <begin position="48"/>
        <end position="62"/>
    </location>
</feature>
<evidence type="ECO:0000256" key="9">
    <source>
        <dbReference type="ARBA" id="ARBA00034808"/>
    </source>
</evidence>
<evidence type="ECO:0000256" key="7">
    <source>
        <dbReference type="ARBA" id="ARBA00023254"/>
    </source>
</evidence>
<feature type="region of interest" description="Disordered" evidence="11">
    <location>
        <begin position="1"/>
        <end position="62"/>
    </location>
</feature>
<organism evidence="14 15">
    <name type="scientific">Diversispora eburnea</name>
    <dbReference type="NCBI Taxonomy" id="1213867"/>
    <lineage>
        <taxon>Eukaryota</taxon>
        <taxon>Fungi</taxon>
        <taxon>Fungi incertae sedis</taxon>
        <taxon>Mucoromycota</taxon>
        <taxon>Glomeromycotina</taxon>
        <taxon>Glomeromycetes</taxon>
        <taxon>Diversisporales</taxon>
        <taxon>Diversisporaceae</taxon>
        <taxon>Diversispora</taxon>
    </lineage>
</organism>
<dbReference type="SMART" id="SM00973">
    <property type="entry name" value="Sec63"/>
    <property type="match status" value="1"/>
</dbReference>
<dbReference type="SMART" id="SM00490">
    <property type="entry name" value="HELICc"/>
    <property type="match status" value="1"/>
</dbReference>
<keyword evidence="6" id="KW-0413">Isomerase</keyword>
<dbReference type="InterPro" id="IPR004179">
    <property type="entry name" value="Sec63-dom"/>
</dbReference>
<gene>
    <name evidence="14" type="ORF">DEBURN_LOCUS1095</name>
</gene>
<feature type="domain" description="Helicase C-terminal" evidence="13">
    <location>
        <begin position="337"/>
        <end position="525"/>
    </location>
</feature>
<dbReference type="OrthoDB" id="5575at2759"/>
<dbReference type="InterPro" id="IPR057842">
    <property type="entry name" value="WH_MER3"/>
</dbReference>
<comment type="caution">
    <text evidence="14">The sequence shown here is derived from an EMBL/GenBank/DDBJ whole genome shotgun (WGS) entry which is preliminary data.</text>
</comment>
<dbReference type="PROSITE" id="PS51194">
    <property type="entry name" value="HELICASE_CTER"/>
    <property type="match status" value="1"/>
</dbReference>
<dbReference type="AlphaFoldDB" id="A0A9N8UYY8"/>
<dbReference type="SUPFAM" id="SSF46785">
    <property type="entry name" value="Winged helix' DNA-binding domain"/>
    <property type="match status" value="1"/>
</dbReference>
<feature type="compositionally biased region" description="Low complexity" evidence="11">
    <location>
        <begin position="28"/>
        <end position="38"/>
    </location>
</feature>
<dbReference type="Gene3D" id="3.40.50.300">
    <property type="entry name" value="P-loop containing nucleotide triphosphate hydrolases"/>
    <property type="match status" value="2"/>
</dbReference>
<comment type="catalytic activity">
    <reaction evidence="10">
        <text>ATP + H2O = ADP + phosphate + H(+)</text>
        <dbReference type="Rhea" id="RHEA:13065"/>
        <dbReference type="ChEBI" id="CHEBI:15377"/>
        <dbReference type="ChEBI" id="CHEBI:15378"/>
        <dbReference type="ChEBI" id="CHEBI:30616"/>
        <dbReference type="ChEBI" id="CHEBI:43474"/>
        <dbReference type="ChEBI" id="CHEBI:456216"/>
        <dbReference type="EC" id="5.6.2.4"/>
    </reaction>
</comment>
<dbReference type="InterPro" id="IPR014001">
    <property type="entry name" value="Helicase_ATP-bd"/>
</dbReference>
<evidence type="ECO:0000256" key="8">
    <source>
        <dbReference type="ARBA" id="ARBA00034617"/>
    </source>
</evidence>
<dbReference type="Pfam" id="PF00271">
    <property type="entry name" value="Helicase_C"/>
    <property type="match status" value="1"/>
</dbReference>
<evidence type="ECO:0000313" key="14">
    <source>
        <dbReference type="EMBL" id="CAG8437005.1"/>
    </source>
</evidence>
<evidence type="ECO:0000256" key="6">
    <source>
        <dbReference type="ARBA" id="ARBA00023235"/>
    </source>
</evidence>
<evidence type="ECO:0000256" key="1">
    <source>
        <dbReference type="ARBA" id="ARBA00010140"/>
    </source>
</evidence>
<dbReference type="Gene3D" id="1.10.10.10">
    <property type="entry name" value="Winged helix-like DNA-binding domain superfamily/Winged helix DNA-binding domain"/>
    <property type="match status" value="1"/>
</dbReference>
<feature type="compositionally biased region" description="Low complexity" evidence="11">
    <location>
        <begin position="69"/>
        <end position="83"/>
    </location>
</feature>
<feature type="region of interest" description="Disordered" evidence="11">
    <location>
        <begin position="988"/>
        <end position="1008"/>
    </location>
</feature>
<dbReference type="SUPFAM" id="SSF158702">
    <property type="entry name" value="Sec63 N-terminal domain-like"/>
    <property type="match status" value="1"/>
</dbReference>
<dbReference type="InterPro" id="IPR001650">
    <property type="entry name" value="Helicase_C-like"/>
</dbReference>
<dbReference type="InterPro" id="IPR036388">
    <property type="entry name" value="WH-like_DNA-bd_sf"/>
</dbReference>
<dbReference type="InterPro" id="IPR052247">
    <property type="entry name" value="Meiotic_Crossover_Helicase"/>
</dbReference>
<evidence type="ECO:0000256" key="5">
    <source>
        <dbReference type="ARBA" id="ARBA00022840"/>
    </source>
</evidence>
<dbReference type="Pfam" id="PF02889">
    <property type="entry name" value="Sec63"/>
    <property type="match status" value="1"/>
</dbReference>
<evidence type="ECO:0000256" key="4">
    <source>
        <dbReference type="ARBA" id="ARBA00022806"/>
    </source>
</evidence>
<accession>A0A9N8UYY8</accession>
<evidence type="ECO:0000256" key="3">
    <source>
        <dbReference type="ARBA" id="ARBA00022801"/>
    </source>
</evidence>
<dbReference type="EMBL" id="CAJVPK010000043">
    <property type="protein sequence ID" value="CAG8437005.1"/>
    <property type="molecule type" value="Genomic_DNA"/>
</dbReference>
<dbReference type="CDD" id="cd18795">
    <property type="entry name" value="SF2_C_Ski2"/>
    <property type="match status" value="1"/>
</dbReference>
<feature type="compositionally biased region" description="Polar residues" evidence="11">
    <location>
        <begin position="1"/>
        <end position="15"/>
    </location>
</feature>
<evidence type="ECO:0000313" key="15">
    <source>
        <dbReference type="Proteomes" id="UP000789706"/>
    </source>
</evidence>
<name>A0A9N8UYY8_9GLOM</name>
<dbReference type="PROSITE" id="PS51192">
    <property type="entry name" value="HELICASE_ATP_BIND_1"/>
    <property type="match status" value="1"/>
</dbReference>
<protein>
    <recommendedName>
        <fullName evidence="9">DNA 3'-5' helicase</fullName>
        <ecNumber evidence="9">5.6.2.4</ecNumber>
    </recommendedName>
</protein>
<evidence type="ECO:0000256" key="10">
    <source>
        <dbReference type="ARBA" id="ARBA00048988"/>
    </source>
</evidence>
<dbReference type="GO" id="GO:0007131">
    <property type="term" value="P:reciprocal meiotic recombination"/>
    <property type="evidence" value="ECO:0007669"/>
    <property type="project" value="UniProtKB-ARBA"/>
</dbReference>
<comment type="catalytic activity">
    <reaction evidence="8">
        <text>Couples ATP hydrolysis with the unwinding of duplex DNA by translocating in the 3'-5' direction.</text>
        <dbReference type="EC" id="5.6.2.4"/>
    </reaction>
</comment>
<dbReference type="GO" id="GO:0005524">
    <property type="term" value="F:ATP binding"/>
    <property type="evidence" value="ECO:0007669"/>
    <property type="project" value="UniProtKB-KW"/>
</dbReference>
<dbReference type="InterPro" id="IPR027417">
    <property type="entry name" value="P-loop_NTPase"/>
</dbReference>
<dbReference type="GO" id="GO:0043138">
    <property type="term" value="F:3'-5' DNA helicase activity"/>
    <property type="evidence" value="ECO:0007669"/>
    <property type="project" value="UniProtKB-EC"/>
</dbReference>
<dbReference type="SUPFAM" id="SSF52540">
    <property type="entry name" value="P-loop containing nucleoside triphosphate hydrolases"/>
    <property type="match status" value="2"/>
</dbReference>
<dbReference type="PANTHER" id="PTHR47835">
    <property type="entry name" value="HFM1, ATP DEPENDENT DNA HELICASE HOMOLOG"/>
    <property type="match status" value="1"/>
</dbReference>
<dbReference type="InterPro" id="IPR011545">
    <property type="entry name" value="DEAD/DEAH_box_helicase_dom"/>
</dbReference>
<evidence type="ECO:0000259" key="13">
    <source>
        <dbReference type="PROSITE" id="PS51194"/>
    </source>
</evidence>
<dbReference type="Pfam" id="PF23445">
    <property type="entry name" value="WHD_SNRNP200"/>
    <property type="match status" value="1"/>
</dbReference>
<evidence type="ECO:0000256" key="2">
    <source>
        <dbReference type="ARBA" id="ARBA00022741"/>
    </source>
</evidence>
<dbReference type="Gene3D" id="1.10.3380.10">
    <property type="entry name" value="Sec63 N-terminal domain-like domain"/>
    <property type="match status" value="2"/>
</dbReference>
<dbReference type="GO" id="GO:0003676">
    <property type="term" value="F:nucleic acid binding"/>
    <property type="evidence" value="ECO:0007669"/>
    <property type="project" value="InterPro"/>
</dbReference>
<dbReference type="PANTHER" id="PTHR47835:SF3">
    <property type="entry name" value="HELICASE FOR MEIOSIS 1"/>
    <property type="match status" value="1"/>
</dbReference>
<keyword evidence="7" id="KW-0469">Meiosis</keyword>
<dbReference type="FunFam" id="3.40.50.300:FF:001076">
    <property type="entry name" value="ATP-dependent DNA helicase MER3"/>
    <property type="match status" value="1"/>
</dbReference>
<keyword evidence="2" id="KW-0547">Nucleotide-binding</keyword>
<comment type="similarity">
    <text evidence="1">Belongs to the helicase family. SKI2 subfamily.</text>
</comment>
<dbReference type="InterPro" id="IPR036390">
    <property type="entry name" value="WH_DNA-bd_sf"/>
</dbReference>
<proteinExistence type="inferred from homology"/>
<dbReference type="Proteomes" id="UP000789706">
    <property type="component" value="Unassembled WGS sequence"/>
</dbReference>
<dbReference type="Pfam" id="PF00270">
    <property type="entry name" value="DEAD"/>
    <property type="match status" value="1"/>
</dbReference>
<dbReference type="FunFam" id="1.10.10.10:FF:000012">
    <property type="entry name" value="U5 small nuclear ribonucleoprotein helicase"/>
    <property type="match status" value="1"/>
</dbReference>